<keyword evidence="6" id="KW-1185">Reference proteome</keyword>
<dbReference type="SUPFAM" id="SSF51004">
    <property type="entry name" value="C-terminal (heme d1) domain of cytochrome cd1-nitrite reductase"/>
    <property type="match status" value="1"/>
</dbReference>
<dbReference type="PANTHER" id="PTHR11575:SF24">
    <property type="entry name" value="5'-NUCLEOTIDASE"/>
    <property type="match status" value="1"/>
</dbReference>
<dbReference type="Pfam" id="PF02872">
    <property type="entry name" value="5_nucleotid_C"/>
    <property type="match status" value="1"/>
</dbReference>
<feature type="chain" id="PRO_5046034672" evidence="1">
    <location>
        <begin position="20"/>
        <end position="1021"/>
    </location>
</feature>
<feature type="signal peptide" evidence="1">
    <location>
        <begin position="1"/>
        <end position="19"/>
    </location>
</feature>
<dbReference type="InterPro" id="IPR011048">
    <property type="entry name" value="Haem_d1_sf"/>
</dbReference>
<dbReference type="Pfam" id="PF22494">
    <property type="entry name" value="choice_anch_I"/>
    <property type="match status" value="1"/>
</dbReference>
<protein>
    <submittedName>
        <fullName evidence="5">2',3'-cyclic-nucleotide 2'-phosphodiesterase (5'-nucleotidase family)</fullName>
    </submittedName>
</protein>
<dbReference type="Proteomes" id="UP001519271">
    <property type="component" value="Unassembled WGS sequence"/>
</dbReference>
<dbReference type="PANTHER" id="PTHR11575">
    <property type="entry name" value="5'-NUCLEOTIDASE-RELATED"/>
    <property type="match status" value="1"/>
</dbReference>
<dbReference type="InterPro" id="IPR029052">
    <property type="entry name" value="Metallo-depent_PP-like"/>
</dbReference>
<dbReference type="PROSITE" id="PS00785">
    <property type="entry name" value="5_NUCLEOTIDASE_1"/>
    <property type="match status" value="1"/>
</dbReference>
<proteinExistence type="predicted"/>
<gene>
    <name evidence="5" type="ORF">J2Z34_001853</name>
</gene>
<dbReference type="InterPro" id="IPR015943">
    <property type="entry name" value="WD40/YVTN_repeat-like_dom_sf"/>
</dbReference>
<feature type="domain" description="Capsule synthesis protein CapA" evidence="3">
    <location>
        <begin position="602"/>
        <end position="770"/>
    </location>
</feature>
<dbReference type="PRINTS" id="PR01607">
    <property type="entry name" value="APYRASEFAMLY"/>
</dbReference>
<evidence type="ECO:0000256" key="1">
    <source>
        <dbReference type="SAM" id="SignalP"/>
    </source>
</evidence>
<evidence type="ECO:0000259" key="3">
    <source>
        <dbReference type="Pfam" id="PF09587"/>
    </source>
</evidence>
<organism evidence="5 6">
    <name type="scientific">Youngiibacter multivorans</name>
    <dbReference type="NCBI Taxonomy" id="937251"/>
    <lineage>
        <taxon>Bacteria</taxon>
        <taxon>Bacillati</taxon>
        <taxon>Bacillota</taxon>
        <taxon>Clostridia</taxon>
        <taxon>Eubacteriales</taxon>
        <taxon>Clostridiaceae</taxon>
        <taxon>Youngiibacter</taxon>
    </lineage>
</organism>
<feature type="domain" description="5'-Nucleotidase C-terminal" evidence="2">
    <location>
        <begin position="831"/>
        <end position="984"/>
    </location>
</feature>
<feature type="domain" description="Choice-of-anchor I" evidence="4">
    <location>
        <begin position="55"/>
        <end position="541"/>
    </location>
</feature>
<dbReference type="InterPro" id="IPR006179">
    <property type="entry name" value="5_nucleotidase/apyrase"/>
</dbReference>
<accession>A0ABS4G494</accession>
<evidence type="ECO:0000313" key="5">
    <source>
        <dbReference type="EMBL" id="MBP1919364.1"/>
    </source>
</evidence>
<dbReference type="RefSeq" id="WP_209459567.1">
    <property type="nucleotide sequence ID" value="NZ_JAGGKC010000014.1"/>
</dbReference>
<evidence type="ECO:0000259" key="2">
    <source>
        <dbReference type="Pfam" id="PF02872"/>
    </source>
</evidence>
<evidence type="ECO:0000313" key="6">
    <source>
        <dbReference type="Proteomes" id="UP001519271"/>
    </source>
</evidence>
<evidence type="ECO:0000259" key="4">
    <source>
        <dbReference type="Pfam" id="PF22494"/>
    </source>
</evidence>
<comment type="caution">
    <text evidence="5">The sequence shown here is derived from an EMBL/GenBank/DDBJ whole genome shotgun (WGS) entry which is preliminary data.</text>
</comment>
<dbReference type="Gene3D" id="3.90.780.10">
    <property type="entry name" value="5'-Nucleotidase, C-terminal domain"/>
    <property type="match status" value="1"/>
</dbReference>
<dbReference type="SUPFAM" id="SSF55816">
    <property type="entry name" value="5'-nucleotidase (syn. UDP-sugar hydrolase), C-terminal domain"/>
    <property type="match status" value="1"/>
</dbReference>
<dbReference type="InterPro" id="IPR019079">
    <property type="entry name" value="Capsule_synth_CapA"/>
</dbReference>
<name>A0ABS4G494_9CLOT</name>
<dbReference type="InterPro" id="IPR036907">
    <property type="entry name" value="5'-Nucleotdase_C_sf"/>
</dbReference>
<sequence>MKKLVSMFSAALFACSVFALDVKAEVVNVADVVYPGSMDVLMEFVGRYDSGSGDGGAVYTAYADKAEKLFVVNSSKKALDIVDLSGAGEDFTLDMTKRIAFDDVDGLESIGEITSVVVDKKESFVAVSVAASVPQENGWVVFLDMKGNVTKVIGAGPKPGMMVLTPDNNTLLVANEGEPDDLYTTDPEGSVTVIDVRSGVRKASAFTVGLEGVPVEETVRKTDLAATWAESFEPEHITVAKDSKTAYVSLQESNALAVLDLKAMKFTGVFDMGVKDHSLPDSRLDASDKDNINIAQYPVLGMYMPDDVELVTVKGKEYLLTANEGAWQNYSKWNDTITVNEIMAKGLLGLDASLYGGLEQTAIDAMVAAAGFKDGLGRMTVSRLEGIGEDGKYDALYSFGGRSFSVVDAKSMEKVYESGDELEEITAKSLYKYFNASSEDATRDARSDENGPAPQAIAAGEIGNTTYAFIGLGEVGGVAAYSLNDITDPKFVSYSASRDFGGNVDSGPTDLLFVDAEKSPTGEALLAVACEASGTVALYEVRERQEKMLTILHTNDQHARVTPGDGLGMAKVAGLRDEFIGYNESVLLLDVGDVLHGTTFATLEKGASVVKVMNEVGYDVMTPGNHDFNYGKERLLELAAMADFDIISSNITYENETNFLKPYVIKEVDGIKVAIFGLTTPETYYKTLPSNVAGLTINDPVTTAKMMMAMLEPISDVQIALAHLGTDLSTEEDERSTAIAMEVDGIDLILDGHSHTVFEFGKVVNGTMIASAGEYNKNVGVVNLLVGKRSVDVLEPILVNMASTTAIKGDSEVTSIISEINAGQAEILKEVVGYSNVVLDGVRDNVRSRETNLGNLIADAMIEKTGAELAFMNGGGIRSSINIGDITLGEVITVLPFGNYVETRKYTGSIIKVALEHSVEFLPSAAGSFLQVGGITFDADISKAKGSRVSNIMVSGVPIDLAREYTVALNNFLGAGGDNYTMLVGSPILIEYPALDEILVEYLKLHSPVAPAVEGRINILS</sequence>
<dbReference type="EMBL" id="JAGGKC010000014">
    <property type="protein sequence ID" value="MBP1919364.1"/>
    <property type="molecule type" value="Genomic_DNA"/>
</dbReference>
<keyword evidence="1" id="KW-0732">Signal</keyword>
<dbReference type="Gene3D" id="3.60.21.10">
    <property type="match status" value="1"/>
</dbReference>
<dbReference type="NCBIfam" id="NF038117">
    <property type="entry name" value="choice_anch_I"/>
    <property type="match status" value="1"/>
</dbReference>
<dbReference type="Pfam" id="PF09587">
    <property type="entry name" value="PGA_cap"/>
    <property type="match status" value="1"/>
</dbReference>
<dbReference type="InterPro" id="IPR008334">
    <property type="entry name" value="5'-Nucleotdase_C"/>
</dbReference>
<dbReference type="PROSITE" id="PS51257">
    <property type="entry name" value="PROKAR_LIPOPROTEIN"/>
    <property type="match status" value="1"/>
</dbReference>
<reference evidence="5 6" key="1">
    <citation type="submission" date="2021-03" db="EMBL/GenBank/DDBJ databases">
        <title>Genomic Encyclopedia of Type Strains, Phase IV (KMG-IV): sequencing the most valuable type-strain genomes for metagenomic binning, comparative biology and taxonomic classification.</title>
        <authorList>
            <person name="Goeker M."/>
        </authorList>
    </citation>
    <scope>NUCLEOTIDE SEQUENCE [LARGE SCALE GENOMIC DNA]</scope>
    <source>
        <strain evidence="5 6">DSM 6139</strain>
    </source>
</reference>
<dbReference type="SUPFAM" id="SSF56300">
    <property type="entry name" value="Metallo-dependent phosphatases"/>
    <property type="match status" value="1"/>
</dbReference>
<dbReference type="InterPro" id="IPR055188">
    <property type="entry name" value="Choice_anch_I"/>
</dbReference>
<dbReference type="InterPro" id="IPR006146">
    <property type="entry name" value="5'-Nucleotdase_CS"/>
</dbReference>
<dbReference type="Gene3D" id="2.130.10.10">
    <property type="entry name" value="YVTN repeat-like/Quinoprotein amine dehydrogenase"/>
    <property type="match status" value="1"/>
</dbReference>